<evidence type="ECO:0000256" key="8">
    <source>
        <dbReference type="SAM" id="MobiDB-lite"/>
    </source>
</evidence>
<evidence type="ECO:0000256" key="1">
    <source>
        <dbReference type="ARBA" id="ARBA00004651"/>
    </source>
</evidence>
<name>J0D4T0_9BIFI</name>
<keyword evidence="4 7" id="KW-0812">Transmembrane</keyword>
<dbReference type="RefSeq" id="WP_007147884.1">
    <property type="nucleotide sequence ID" value="NZ_AKCI01000001.1"/>
</dbReference>
<keyword evidence="5 7" id="KW-1133">Transmembrane helix</keyword>
<comment type="subcellular location">
    <subcellularLocation>
        <location evidence="1 7">Cell membrane</location>
        <topology evidence="1 7">Multi-pass membrane protein</topology>
    </subcellularLocation>
</comment>
<evidence type="ECO:0000256" key="2">
    <source>
        <dbReference type="ARBA" id="ARBA00022448"/>
    </source>
</evidence>
<gene>
    <name evidence="10" type="ORF">HMPREF9156_00820</name>
</gene>
<dbReference type="GO" id="GO:0005886">
    <property type="term" value="C:plasma membrane"/>
    <property type="evidence" value="ECO:0007669"/>
    <property type="project" value="UniProtKB-SubCell"/>
</dbReference>
<evidence type="ECO:0000256" key="6">
    <source>
        <dbReference type="ARBA" id="ARBA00023136"/>
    </source>
</evidence>
<dbReference type="AlphaFoldDB" id="J0D4T0"/>
<evidence type="ECO:0000256" key="5">
    <source>
        <dbReference type="ARBA" id="ARBA00022989"/>
    </source>
</evidence>
<proteinExistence type="inferred from homology"/>
<comment type="similarity">
    <text evidence="7">Belongs to the binding-protein-dependent transport system permease family.</text>
</comment>
<dbReference type="HOGENOM" id="CLU_016047_0_2_11"/>
<feature type="region of interest" description="Disordered" evidence="8">
    <location>
        <begin position="31"/>
        <end position="55"/>
    </location>
</feature>
<protein>
    <recommendedName>
        <fullName evidence="9">ABC transmembrane type-1 domain-containing protein</fullName>
    </recommendedName>
</protein>
<dbReference type="Gene3D" id="1.10.3720.10">
    <property type="entry name" value="MetI-like"/>
    <property type="match status" value="1"/>
</dbReference>
<feature type="transmembrane region" description="Helical" evidence="7">
    <location>
        <begin position="158"/>
        <end position="178"/>
    </location>
</feature>
<dbReference type="CDD" id="cd06261">
    <property type="entry name" value="TM_PBP2"/>
    <property type="match status" value="1"/>
</dbReference>
<reference evidence="10 11" key="1">
    <citation type="submission" date="2012-01" db="EMBL/GenBank/DDBJ databases">
        <title>The Genome Sequence of Scardovia wiggsiae F0424.</title>
        <authorList>
            <consortium name="The Broad Institute Genome Sequencing Platform"/>
            <person name="Earl A."/>
            <person name="Ward D."/>
            <person name="Feldgarden M."/>
            <person name="Gevers D."/>
            <person name="Izard J."/>
            <person name="Ganesan A."/>
            <person name="Baranova O.V."/>
            <person name="Blanton J.M."/>
            <person name="Tanner A.C."/>
            <person name="Mathney J."/>
            <person name="Dewhirst F.E."/>
            <person name="Young S.K."/>
            <person name="Zeng Q."/>
            <person name="Gargeya S."/>
            <person name="Fitzgerald M."/>
            <person name="Haas B."/>
            <person name="Abouelleil A."/>
            <person name="Alvarado L."/>
            <person name="Arachchi H.M."/>
            <person name="Berlin A."/>
            <person name="Chapman S.B."/>
            <person name="Gearin G."/>
            <person name="Goldberg J."/>
            <person name="Griggs A."/>
            <person name="Gujja S."/>
            <person name="Hansen M."/>
            <person name="Heiman D."/>
            <person name="Howarth C."/>
            <person name="Larimer J."/>
            <person name="Lui A."/>
            <person name="MacDonald P.J.P."/>
            <person name="McCowen C."/>
            <person name="Montmayeur A."/>
            <person name="Murphy C."/>
            <person name="Neiman D."/>
            <person name="Pearson M."/>
            <person name="Priest M."/>
            <person name="Roberts A."/>
            <person name="Saif S."/>
            <person name="Shea T."/>
            <person name="Sisk P."/>
            <person name="Stolte C."/>
            <person name="Sykes S."/>
            <person name="Wortman J."/>
            <person name="Nusbaum C."/>
            <person name="Birren B."/>
        </authorList>
    </citation>
    <scope>NUCLEOTIDE SEQUENCE [LARGE SCALE GENOMIC DNA]</scope>
    <source>
        <strain evidence="10 11">F0424</strain>
    </source>
</reference>
<keyword evidence="2 7" id="KW-0813">Transport</keyword>
<accession>J0D4T0</accession>
<feature type="transmembrane region" description="Helical" evidence="7">
    <location>
        <begin position="314"/>
        <end position="334"/>
    </location>
</feature>
<keyword evidence="11" id="KW-1185">Reference proteome</keyword>
<keyword evidence="6 7" id="KW-0472">Membrane</keyword>
<dbReference type="Pfam" id="PF00528">
    <property type="entry name" value="BPD_transp_1"/>
    <property type="match status" value="1"/>
</dbReference>
<evidence type="ECO:0000256" key="3">
    <source>
        <dbReference type="ARBA" id="ARBA00022475"/>
    </source>
</evidence>
<dbReference type="eggNOG" id="COG1175">
    <property type="taxonomic scope" value="Bacteria"/>
</dbReference>
<dbReference type="Proteomes" id="UP000006415">
    <property type="component" value="Unassembled WGS sequence"/>
</dbReference>
<dbReference type="InterPro" id="IPR000515">
    <property type="entry name" value="MetI-like"/>
</dbReference>
<dbReference type="InterPro" id="IPR051393">
    <property type="entry name" value="ABC_transporter_permease"/>
</dbReference>
<feature type="domain" description="ABC transmembrane type-1" evidence="9">
    <location>
        <begin position="121"/>
        <end position="335"/>
    </location>
</feature>
<dbReference type="EMBL" id="AGZS01000003">
    <property type="protein sequence ID" value="EJD64945.1"/>
    <property type="molecule type" value="Genomic_DNA"/>
</dbReference>
<feature type="transmembrane region" description="Helical" evidence="7">
    <location>
        <begin position="60"/>
        <end position="87"/>
    </location>
</feature>
<comment type="caution">
    <text evidence="10">The sequence shown here is derived from an EMBL/GenBank/DDBJ whole genome shotgun (WGS) entry which is preliminary data.</text>
</comment>
<dbReference type="PROSITE" id="PS50928">
    <property type="entry name" value="ABC_TM1"/>
    <property type="match status" value="1"/>
</dbReference>
<dbReference type="OrthoDB" id="3238099at2"/>
<organism evidence="10 11">
    <name type="scientific">Scardovia wiggsiae F0424</name>
    <dbReference type="NCBI Taxonomy" id="857290"/>
    <lineage>
        <taxon>Bacteria</taxon>
        <taxon>Bacillati</taxon>
        <taxon>Actinomycetota</taxon>
        <taxon>Actinomycetes</taxon>
        <taxon>Bifidobacteriales</taxon>
        <taxon>Bifidobacteriaceae</taxon>
        <taxon>Scardovia</taxon>
    </lineage>
</organism>
<evidence type="ECO:0000313" key="10">
    <source>
        <dbReference type="EMBL" id="EJD64945.1"/>
    </source>
</evidence>
<feature type="transmembrane region" description="Helical" evidence="7">
    <location>
        <begin position="269"/>
        <end position="287"/>
    </location>
</feature>
<feature type="transmembrane region" description="Helical" evidence="7">
    <location>
        <begin position="209"/>
        <end position="230"/>
    </location>
</feature>
<dbReference type="PANTHER" id="PTHR30193">
    <property type="entry name" value="ABC TRANSPORTER PERMEASE PROTEIN"/>
    <property type="match status" value="1"/>
</dbReference>
<dbReference type="SUPFAM" id="SSF161098">
    <property type="entry name" value="MetI-like"/>
    <property type="match status" value="1"/>
</dbReference>
<dbReference type="InterPro" id="IPR035906">
    <property type="entry name" value="MetI-like_sf"/>
</dbReference>
<dbReference type="PANTHER" id="PTHR30193:SF37">
    <property type="entry name" value="INNER MEMBRANE ABC TRANSPORTER PERMEASE PROTEIN YCJO"/>
    <property type="match status" value="1"/>
</dbReference>
<keyword evidence="3" id="KW-1003">Cell membrane</keyword>
<evidence type="ECO:0000256" key="7">
    <source>
        <dbReference type="RuleBase" id="RU363032"/>
    </source>
</evidence>
<dbReference type="GO" id="GO:0055085">
    <property type="term" value="P:transmembrane transport"/>
    <property type="evidence" value="ECO:0007669"/>
    <property type="project" value="InterPro"/>
</dbReference>
<sequence length="342" mass="37897">MTQTTQTGTVPTAAAPADAAGIRQKHVLKLRGSGRHGSDRGASRGKGPNRRASEQRHENAVGWGMLAPACILLLLFIGIPVLLAFALSFTNARTISPNPTRFIGFENFTRLFSDPTFWYALRNVAVFAVVVVPVQAGLGLFLAVLINKQVRSSVFFRTVYFLPVVTSMVVVSLLWMFIYQNDGMLNQVLSKLTFGRWQAVDWLNDPRTAMGAIIVMSIWQAVGQHMLIWLSGLQTIPGELYEAAELDGCSPWEQFKNVTWPCLRSTRNMILITITIAAMSLFTQINVMTQGGPRDATTTVVFEAVRSGFQQQEMGYASAITLVFFLIIMAVTAVQRRMTRDK</sequence>
<evidence type="ECO:0000256" key="4">
    <source>
        <dbReference type="ARBA" id="ARBA00022692"/>
    </source>
</evidence>
<evidence type="ECO:0000313" key="11">
    <source>
        <dbReference type="Proteomes" id="UP000006415"/>
    </source>
</evidence>
<evidence type="ECO:0000259" key="9">
    <source>
        <dbReference type="PROSITE" id="PS50928"/>
    </source>
</evidence>
<dbReference type="STRING" id="857290.HMPREF9156_00820"/>
<feature type="transmembrane region" description="Helical" evidence="7">
    <location>
        <begin position="124"/>
        <end position="146"/>
    </location>
</feature>